<comment type="caution">
    <text evidence="3">The sequence shown here is derived from an EMBL/GenBank/DDBJ whole genome shotgun (WGS) entry which is preliminary data.</text>
</comment>
<protein>
    <recommendedName>
        <fullName evidence="5">BZIP domain-containing protein</fullName>
    </recommendedName>
</protein>
<dbReference type="Proteomes" id="UP001632037">
    <property type="component" value="Unassembled WGS sequence"/>
</dbReference>
<dbReference type="AlphaFoldDB" id="A0ABD3EXE0"/>
<keyword evidence="1" id="KW-0175">Coiled coil</keyword>
<evidence type="ECO:0000313" key="3">
    <source>
        <dbReference type="EMBL" id="KAL3657730.1"/>
    </source>
</evidence>
<proteinExistence type="predicted"/>
<feature type="compositionally biased region" description="Low complexity" evidence="2">
    <location>
        <begin position="62"/>
        <end position="76"/>
    </location>
</feature>
<organism evidence="3 4">
    <name type="scientific">Phytophthora oleae</name>
    <dbReference type="NCBI Taxonomy" id="2107226"/>
    <lineage>
        <taxon>Eukaryota</taxon>
        <taxon>Sar</taxon>
        <taxon>Stramenopiles</taxon>
        <taxon>Oomycota</taxon>
        <taxon>Peronosporomycetes</taxon>
        <taxon>Peronosporales</taxon>
        <taxon>Peronosporaceae</taxon>
        <taxon>Phytophthora</taxon>
    </lineage>
</organism>
<feature type="region of interest" description="Disordered" evidence="2">
    <location>
        <begin position="49"/>
        <end position="76"/>
    </location>
</feature>
<keyword evidence="4" id="KW-1185">Reference proteome</keyword>
<reference evidence="3 4" key="1">
    <citation type="submission" date="2024-09" db="EMBL/GenBank/DDBJ databases">
        <title>Genome sequencing and assembly of Phytophthora oleae, isolate VK10A, causative agent of rot of olive drupes.</title>
        <authorList>
            <person name="Conti Taguali S."/>
            <person name="Riolo M."/>
            <person name="La Spada F."/>
            <person name="Cacciola S.O."/>
            <person name="Dionisio G."/>
        </authorList>
    </citation>
    <scope>NUCLEOTIDE SEQUENCE [LARGE SCALE GENOMIC DNA]</scope>
    <source>
        <strain evidence="3 4">VK10A</strain>
    </source>
</reference>
<evidence type="ECO:0000256" key="2">
    <source>
        <dbReference type="SAM" id="MobiDB-lite"/>
    </source>
</evidence>
<gene>
    <name evidence="3" type="ORF">V7S43_017303</name>
</gene>
<evidence type="ECO:0000256" key="1">
    <source>
        <dbReference type="SAM" id="Coils"/>
    </source>
</evidence>
<feature type="compositionally biased region" description="Polar residues" evidence="2">
    <location>
        <begin position="49"/>
        <end position="61"/>
    </location>
</feature>
<accession>A0ABD3EXE0</accession>
<dbReference type="CDD" id="cd14686">
    <property type="entry name" value="bZIP"/>
    <property type="match status" value="1"/>
</dbReference>
<feature type="coiled-coil region" evidence="1">
    <location>
        <begin position="111"/>
        <end position="138"/>
    </location>
</feature>
<sequence>MASSSLDPPSSHCFSDEAISTVAQRVGFIHDQDSKWNSQIDTWPVGSSYHSQQPNQFLGPNSSSSPGASATATDTSVPSQKMLKYGKLIKEIVLKRDLHRERCRTNQARYRKKKQQYLTDLEAMVEQFQEEIQRLEKQRQVVSFGIPTEETVWNIAAEYFRLFRHGYVAPMALDEGTRRSHVQLEFLQATMSIDVMDDGVCGVDAHLENWRLFSLYHGDVQLQLERLEKGPANSILATTKTGITITENTLRNLYLHLLVSESDDGKWSPLAYRLLNQRIEMEGSIRFVWDPFCGRVTSLQITTDLLPPILRLVGSVNGVARVFDGASITLDGKLL</sequence>
<name>A0ABD3EXE0_9STRA</name>
<evidence type="ECO:0008006" key="5">
    <source>
        <dbReference type="Google" id="ProtNLM"/>
    </source>
</evidence>
<dbReference type="EMBL" id="JBIMZQ010000061">
    <property type="protein sequence ID" value="KAL3657730.1"/>
    <property type="molecule type" value="Genomic_DNA"/>
</dbReference>
<evidence type="ECO:0000313" key="4">
    <source>
        <dbReference type="Proteomes" id="UP001632037"/>
    </source>
</evidence>